<dbReference type="InterPro" id="IPR051783">
    <property type="entry name" value="NAD(P)-dependent_oxidoreduct"/>
</dbReference>
<keyword evidence="3" id="KW-1185">Reference proteome</keyword>
<evidence type="ECO:0000259" key="1">
    <source>
        <dbReference type="Pfam" id="PF07993"/>
    </source>
</evidence>
<dbReference type="Pfam" id="PF07993">
    <property type="entry name" value="NAD_binding_4"/>
    <property type="match status" value="1"/>
</dbReference>
<dbReference type="PANTHER" id="PTHR48079:SF6">
    <property type="entry name" value="NAD(P)-BINDING DOMAIN-CONTAINING PROTEIN-RELATED"/>
    <property type="match status" value="1"/>
</dbReference>
<dbReference type="SUPFAM" id="SSF51735">
    <property type="entry name" value="NAD(P)-binding Rossmann-fold domains"/>
    <property type="match status" value="1"/>
</dbReference>
<name>A0A5S5DVW2_9FLAO</name>
<dbReference type="Gene3D" id="3.40.50.720">
    <property type="entry name" value="NAD(P)-binding Rossmann-like Domain"/>
    <property type="match status" value="1"/>
</dbReference>
<dbReference type="RefSeq" id="WP_148868669.1">
    <property type="nucleotide sequence ID" value="NZ_VNIA01000001.1"/>
</dbReference>
<dbReference type="InterPro" id="IPR036291">
    <property type="entry name" value="NAD(P)-bd_dom_sf"/>
</dbReference>
<dbReference type="EMBL" id="VNIA01000001">
    <property type="protein sequence ID" value="TYP99975.1"/>
    <property type="molecule type" value="Genomic_DNA"/>
</dbReference>
<feature type="domain" description="Thioester reductase (TE)" evidence="1">
    <location>
        <begin position="4"/>
        <end position="217"/>
    </location>
</feature>
<dbReference type="PANTHER" id="PTHR48079">
    <property type="entry name" value="PROTEIN YEEZ"/>
    <property type="match status" value="1"/>
</dbReference>
<comment type="caution">
    <text evidence="2">The sequence shown here is derived from an EMBL/GenBank/DDBJ whole genome shotgun (WGS) entry which is preliminary data.</text>
</comment>
<gene>
    <name evidence="2" type="ORF">C7447_101583</name>
</gene>
<evidence type="ECO:0000313" key="3">
    <source>
        <dbReference type="Proteomes" id="UP000323136"/>
    </source>
</evidence>
<dbReference type="InterPro" id="IPR013120">
    <property type="entry name" value="FAR_NAD-bd"/>
</dbReference>
<protein>
    <submittedName>
        <fullName evidence="2">Nucleoside-diphosphate-sugar epimerase</fullName>
    </submittedName>
</protein>
<organism evidence="2 3">
    <name type="scientific">Tenacibaculum adriaticum</name>
    <dbReference type="NCBI Taxonomy" id="413713"/>
    <lineage>
        <taxon>Bacteria</taxon>
        <taxon>Pseudomonadati</taxon>
        <taxon>Bacteroidota</taxon>
        <taxon>Flavobacteriia</taxon>
        <taxon>Flavobacteriales</taxon>
        <taxon>Flavobacteriaceae</taxon>
        <taxon>Tenacibaculum</taxon>
    </lineage>
</organism>
<proteinExistence type="predicted"/>
<reference evidence="2 3" key="1">
    <citation type="submission" date="2019-07" db="EMBL/GenBank/DDBJ databases">
        <title>Genomic Encyclopedia of Type Strains, Phase IV (KMG-IV): sequencing the most valuable type-strain genomes for metagenomic binning, comparative biology and taxonomic classification.</title>
        <authorList>
            <person name="Goeker M."/>
        </authorList>
    </citation>
    <scope>NUCLEOTIDE SEQUENCE [LARGE SCALE GENOMIC DNA]</scope>
    <source>
        <strain evidence="2 3">DSM 18961</strain>
    </source>
</reference>
<accession>A0A5S5DVW2</accession>
<dbReference type="AlphaFoldDB" id="A0A5S5DVW2"/>
<evidence type="ECO:0000313" key="2">
    <source>
        <dbReference type="EMBL" id="TYP99975.1"/>
    </source>
</evidence>
<dbReference type="GO" id="GO:0004029">
    <property type="term" value="F:aldehyde dehydrogenase (NAD+) activity"/>
    <property type="evidence" value="ECO:0007669"/>
    <property type="project" value="TreeGrafter"/>
</dbReference>
<sequence>MILVTGGTGLVGSHLLYHLIRENNVVRATYRSEDKLEKVKTVFSFYTGNSLSFFKKIEWIRADINDTPSLKAVFEGEITYVYHCAALVSFNPEDYRKMRKVNIEGTANVINFSIDKKIKKFCHVSSIAAIGDSINGNLTTEENEWNDQSENHGYSITKYGAEMEVWRASQEGIDIVIVNPGVILGAGFFNEGSGKFFTQVYNGFKFFTEGVTGFVGVKDVVKVMINLMNSNIKNERFILVSENKSFKEIFFTIADVFNKKRPSIKIGKFATSLLWKIDWFLTTITRKQPLLTKNSARSSQRKEYYSSEKIKKELGYEFEPIDTVIKEICNNYSG</sequence>
<dbReference type="OrthoDB" id="596910at2"/>
<dbReference type="Proteomes" id="UP000323136">
    <property type="component" value="Unassembled WGS sequence"/>
</dbReference>
<dbReference type="GO" id="GO:0005737">
    <property type="term" value="C:cytoplasm"/>
    <property type="evidence" value="ECO:0007669"/>
    <property type="project" value="TreeGrafter"/>
</dbReference>